<feature type="active site" description="Charge relay system" evidence="5">
    <location>
        <position position="188"/>
    </location>
</feature>
<evidence type="ECO:0000256" key="3">
    <source>
        <dbReference type="ARBA" id="ARBA00022801"/>
    </source>
</evidence>
<evidence type="ECO:0000313" key="10">
    <source>
        <dbReference type="Proteomes" id="UP000789572"/>
    </source>
</evidence>
<dbReference type="GO" id="GO:0004252">
    <property type="term" value="F:serine-type endopeptidase activity"/>
    <property type="evidence" value="ECO:0007669"/>
    <property type="project" value="UniProtKB-UniRule"/>
</dbReference>
<dbReference type="EMBL" id="CAJVPJ010001516">
    <property type="protein sequence ID" value="CAG8594380.1"/>
    <property type="molecule type" value="Genomic_DNA"/>
</dbReference>
<keyword evidence="3 5" id="KW-0378">Hydrolase</keyword>
<dbReference type="SUPFAM" id="SSF52743">
    <property type="entry name" value="Subtilisin-like"/>
    <property type="match status" value="1"/>
</dbReference>
<dbReference type="PRINTS" id="PR00723">
    <property type="entry name" value="SUBTILISIN"/>
</dbReference>
<feature type="domain" description="Peptidase S8/S53" evidence="7">
    <location>
        <begin position="147"/>
        <end position="389"/>
    </location>
</feature>
<evidence type="ECO:0000259" key="8">
    <source>
        <dbReference type="Pfam" id="PF05922"/>
    </source>
</evidence>
<feature type="chain" id="PRO_5040142773" evidence="6">
    <location>
        <begin position="18"/>
        <end position="410"/>
    </location>
</feature>
<feature type="domain" description="Inhibitor I9" evidence="8">
    <location>
        <begin position="57"/>
        <end position="109"/>
    </location>
</feature>
<dbReference type="Proteomes" id="UP000789572">
    <property type="component" value="Unassembled WGS sequence"/>
</dbReference>
<keyword evidence="4 5" id="KW-0720">Serine protease</keyword>
<feature type="active site" description="Charge relay system" evidence="5">
    <location>
        <position position="156"/>
    </location>
</feature>
<dbReference type="OrthoDB" id="206201at2759"/>
<organism evidence="9 10">
    <name type="scientific">Paraglomus occultum</name>
    <dbReference type="NCBI Taxonomy" id="144539"/>
    <lineage>
        <taxon>Eukaryota</taxon>
        <taxon>Fungi</taxon>
        <taxon>Fungi incertae sedis</taxon>
        <taxon>Mucoromycota</taxon>
        <taxon>Glomeromycotina</taxon>
        <taxon>Glomeromycetes</taxon>
        <taxon>Paraglomerales</taxon>
        <taxon>Paraglomeraceae</taxon>
        <taxon>Paraglomus</taxon>
    </lineage>
</organism>
<evidence type="ECO:0000256" key="2">
    <source>
        <dbReference type="ARBA" id="ARBA00022670"/>
    </source>
</evidence>
<evidence type="ECO:0000256" key="5">
    <source>
        <dbReference type="PROSITE-ProRule" id="PRU01240"/>
    </source>
</evidence>
<dbReference type="InterPro" id="IPR050131">
    <property type="entry name" value="Peptidase_S8_subtilisin-like"/>
</dbReference>
<dbReference type="InterPro" id="IPR015500">
    <property type="entry name" value="Peptidase_S8_subtilisin-rel"/>
</dbReference>
<evidence type="ECO:0000256" key="6">
    <source>
        <dbReference type="SAM" id="SignalP"/>
    </source>
</evidence>
<reference evidence="9" key="1">
    <citation type="submission" date="2021-06" db="EMBL/GenBank/DDBJ databases">
        <authorList>
            <person name="Kallberg Y."/>
            <person name="Tangrot J."/>
            <person name="Rosling A."/>
        </authorList>
    </citation>
    <scope>NUCLEOTIDE SEQUENCE</scope>
    <source>
        <strain evidence="9">IA702</strain>
    </source>
</reference>
<dbReference type="InterPro" id="IPR037045">
    <property type="entry name" value="S8pro/Inhibitor_I9_sf"/>
</dbReference>
<dbReference type="PROSITE" id="PS51892">
    <property type="entry name" value="SUBTILASE"/>
    <property type="match status" value="1"/>
</dbReference>
<gene>
    <name evidence="9" type="ORF">POCULU_LOCUS7138</name>
</gene>
<dbReference type="InterPro" id="IPR023827">
    <property type="entry name" value="Peptidase_S8_Asp-AS"/>
</dbReference>
<dbReference type="FunFam" id="3.40.50.200:FF:000007">
    <property type="entry name" value="Subtilisin-like serine protease"/>
    <property type="match status" value="1"/>
</dbReference>
<dbReference type="CDD" id="cd04077">
    <property type="entry name" value="Peptidases_S8_PCSK9_ProteinaseK_like"/>
    <property type="match status" value="1"/>
</dbReference>
<dbReference type="InterPro" id="IPR010259">
    <property type="entry name" value="S8pro/Inhibitor_I9"/>
</dbReference>
<sequence>MLNIFFFIALFLSTVLAVPSLFESKRNSIAPLISFSDAKVIPDQFIVKLKDDVSKDKITTLSDDYPGITHTYEMPGFKGFAGKFSEQVLKEIRQRDDVAFVETDQQMQTSAVVVQPGEPWGLARISHRAHILNFVTYSQYAYNPIAGENTTVYVLDTGINIKHTDFGGRARWGITIPAGEPNKDNNGHGTHVAGTIAGFQFGVAKRTKVVAVKVFPANGVGPNSDVIKGIEWAVNDHKKTVANAKKKGLIFKGSVINMSLGGNKSIALDTATNAAVDAGVPVVVAAGNGITDACQKSPSGAEKAIAAGSTTQEDSRSWFSNFGCCVDIWAPGSFITSAWIGSKTATMTLSGTSQSSAHVSGLAAYFLALSAKPLTPHQLRHKLISVATRNLLTDIRACSPNRLAYNDIGF</sequence>
<comment type="similarity">
    <text evidence="1 5">Belongs to the peptidase S8 family.</text>
</comment>
<accession>A0A9N9CAP8</accession>
<protein>
    <submittedName>
        <fullName evidence="9">7364_t:CDS:1</fullName>
    </submittedName>
</protein>
<dbReference type="GO" id="GO:0005615">
    <property type="term" value="C:extracellular space"/>
    <property type="evidence" value="ECO:0007669"/>
    <property type="project" value="TreeGrafter"/>
</dbReference>
<dbReference type="Gene3D" id="3.40.50.200">
    <property type="entry name" value="Peptidase S8/S53 domain"/>
    <property type="match status" value="1"/>
</dbReference>
<dbReference type="InterPro" id="IPR022398">
    <property type="entry name" value="Peptidase_S8_His-AS"/>
</dbReference>
<keyword evidence="6" id="KW-0732">Signal</keyword>
<name>A0A9N9CAP8_9GLOM</name>
<feature type="signal peptide" evidence="6">
    <location>
        <begin position="1"/>
        <end position="17"/>
    </location>
</feature>
<dbReference type="InterPro" id="IPR036852">
    <property type="entry name" value="Peptidase_S8/S53_dom_sf"/>
</dbReference>
<evidence type="ECO:0000313" key="9">
    <source>
        <dbReference type="EMBL" id="CAG8594380.1"/>
    </source>
</evidence>
<comment type="caution">
    <text evidence="9">The sequence shown here is derived from an EMBL/GenBank/DDBJ whole genome shotgun (WGS) entry which is preliminary data.</text>
</comment>
<evidence type="ECO:0000256" key="4">
    <source>
        <dbReference type="ARBA" id="ARBA00022825"/>
    </source>
</evidence>
<dbReference type="InterPro" id="IPR000209">
    <property type="entry name" value="Peptidase_S8/S53_dom"/>
</dbReference>
<dbReference type="GO" id="GO:0006508">
    <property type="term" value="P:proteolysis"/>
    <property type="evidence" value="ECO:0007669"/>
    <property type="project" value="UniProtKB-KW"/>
</dbReference>
<feature type="active site" description="Charge relay system" evidence="5">
    <location>
        <position position="353"/>
    </location>
</feature>
<dbReference type="PROSITE" id="PS00137">
    <property type="entry name" value="SUBTILASE_HIS"/>
    <property type="match status" value="1"/>
</dbReference>
<dbReference type="PANTHER" id="PTHR43806:SF11">
    <property type="entry name" value="CEREVISIN-RELATED"/>
    <property type="match status" value="1"/>
</dbReference>
<keyword evidence="10" id="KW-1185">Reference proteome</keyword>
<keyword evidence="2 5" id="KW-0645">Protease</keyword>
<dbReference type="Pfam" id="PF00082">
    <property type="entry name" value="Peptidase_S8"/>
    <property type="match status" value="1"/>
</dbReference>
<dbReference type="AlphaFoldDB" id="A0A9N9CAP8"/>
<dbReference type="InterPro" id="IPR034193">
    <property type="entry name" value="PCSK9_ProteinaseK-like"/>
</dbReference>
<proteinExistence type="inferred from homology"/>
<dbReference type="PANTHER" id="PTHR43806">
    <property type="entry name" value="PEPTIDASE S8"/>
    <property type="match status" value="1"/>
</dbReference>
<dbReference type="Gene3D" id="3.30.70.80">
    <property type="entry name" value="Peptidase S8 propeptide/proteinase inhibitor I9"/>
    <property type="match status" value="1"/>
</dbReference>
<dbReference type="PROSITE" id="PS00136">
    <property type="entry name" value="SUBTILASE_ASP"/>
    <property type="match status" value="1"/>
</dbReference>
<evidence type="ECO:0000256" key="1">
    <source>
        <dbReference type="ARBA" id="ARBA00011073"/>
    </source>
</evidence>
<dbReference type="Pfam" id="PF05922">
    <property type="entry name" value="Inhibitor_I9"/>
    <property type="match status" value="1"/>
</dbReference>
<evidence type="ECO:0000259" key="7">
    <source>
        <dbReference type="Pfam" id="PF00082"/>
    </source>
</evidence>